<feature type="region of interest" description="Disordered" evidence="6">
    <location>
        <begin position="205"/>
        <end position="230"/>
    </location>
</feature>
<dbReference type="PRINTS" id="PR00722">
    <property type="entry name" value="CHYMOTRYPSIN"/>
</dbReference>
<keyword evidence="4" id="KW-1015">Disulfide bond</keyword>
<dbReference type="PANTHER" id="PTHR24253:SF145">
    <property type="entry name" value="SERINE PROTEASE FILZIG"/>
    <property type="match status" value="1"/>
</dbReference>
<dbReference type="PROSITE" id="PS00134">
    <property type="entry name" value="TRYPSIN_HIS"/>
    <property type="match status" value="1"/>
</dbReference>
<dbReference type="InterPro" id="IPR033116">
    <property type="entry name" value="TRYPSIN_SER"/>
</dbReference>
<evidence type="ECO:0000259" key="8">
    <source>
        <dbReference type="PROSITE" id="PS50240"/>
    </source>
</evidence>
<feature type="region of interest" description="Disordered" evidence="6">
    <location>
        <begin position="91"/>
        <end position="111"/>
    </location>
</feature>
<dbReference type="InterPro" id="IPR043504">
    <property type="entry name" value="Peptidase_S1_PA_chymotrypsin"/>
</dbReference>
<evidence type="ECO:0000256" key="1">
    <source>
        <dbReference type="ARBA" id="ARBA00022670"/>
    </source>
</evidence>
<feature type="signal peptide" evidence="7">
    <location>
        <begin position="1"/>
        <end position="22"/>
    </location>
</feature>
<evidence type="ECO:0000256" key="3">
    <source>
        <dbReference type="ARBA" id="ARBA00022825"/>
    </source>
</evidence>
<feature type="domain" description="Peptidase S1" evidence="8">
    <location>
        <begin position="483"/>
        <end position="729"/>
    </location>
</feature>
<feature type="compositionally biased region" description="Polar residues" evidence="6">
    <location>
        <begin position="91"/>
        <end position="104"/>
    </location>
</feature>
<keyword evidence="3 5" id="KW-0720">Serine protease</keyword>
<dbReference type="InterPro" id="IPR009003">
    <property type="entry name" value="Peptidase_S1_PA"/>
</dbReference>
<dbReference type="FunFam" id="2.40.10.10:FF:000006">
    <property type="entry name" value="Serine proteinase stubble"/>
    <property type="match status" value="1"/>
</dbReference>
<feature type="compositionally biased region" description="Low complexity" evidence="6">
    <location>
        <begin position="398"/>
        <end position="418"/>
    </location>
</feature>
<evidence type="ECO:0000256" key="6">
    <source>
        <dbReference type="SAM" id="MobiDB-lite"/>
    </source>
</evidence>
<evidence type="ECO:0000256" key="7">
    <source>
        <dbReference type="SAM" id="SignalP"/>
    </source>
</evidence>
<dbReference type="AlphaFoldDB" id="A0ABD2VWX4"/>
<dbReference type="EMBL" id="JBJJXI010000166">
    <property type="protein sequence ID" value="KAL3385067.1"/>
    <property type="molecule type" value="Genomic_DNA"/>
</dbReference>
<reference evidence="9 10" key="1">
    <citation type="journal article" date="2024" name="bioRxiv">
        <title>A reference genome for Trichogramma kaykai: A tiny desert-dwelling parasitoid wasp with competing sex-ratio distorters.</title>
        <authorList>
            <person name="Culotta J."/>
            <person name="Lindsey A.R."/>
        </authorList>
    </citation>
    <scope>NUCLEOTIDE SEQUENCE [LARGE SCALE GENOMIC DNA]</scope>
    <source>
        <strain evidence="9 10">KSX58</strain>
    </source>
</reference>
<evidence type="ECO:0000256" key="5">
    <source>
        <dbReference type="RuleBase" id="RU363034"/>
    </source>
</evidence>
<evidence type="ECO:0000313" key="9">
    <source>
        <dbReference type="EMBL" id="KAL3385067.1"/>
    </source>
</evidence>
<feature type="compositionally biased region" description="Polar residues" evidence="6">
    <location>
        <begin position="373"/>
        <end position="390"/>
    </location>
</feature>
<feature type="compositionally biased region" description="Polar residues" evidence="6">
    <location>
        <begin position="254"/>
        <end position="278"/>
    </location>
</feature>
<feature type="region of interest" description="Disordered" evidence="6">
    <location>
        <begin position="254"/>
        <end position="334"/>
    </location>
</feature>
<comment type="caution">
    <text evidence="9">The sequence shown here is derived from an EMBL/GenBank/DDBJ whole genome shotgun (WGS) entry which is preliminary data.</text>
</comment>
<feature type="region of interest" description="Disordered" evidence="6">
    <location>
        <begin position="174"/>
        <end position="193"/>
    </location>
</feature>
<feature type="chain" id="PRO_5044790560" description="Peptidase S1 domain-containing protein" evidence="7">
    <location>
        <begin position="23"/>
        <end position="741"/>
    </location>
</feature>
<feature type="compositionally biased region" description="Polar residues" evidence="6">
    <location>
        <begin position="207"/>
        <end position="221"/>
    </location>
</feature>
<keyword evidence="1 5" id="KW-0645">Protease</keyword>
<name>A0ABD2VWX4_9HYME</name>
<proteinExistence type="predicted"/>
<dbReference type="PROSITE" id="PS00135">
    <property type="entry name" value="TRYPSIN_SER"/>
    <property type="match status" value="1"/>
</dbReference>
<evidence type="ECO:0000313" key="10">
    <source>
        <dbReference type="Proteomes" id="UP001627154"/>
    </source>
</evidence>
<dbReference type="InterPro" id="IPR018114">
    <property type="entry name" value="TRYPSIN_HIS"/>
</dbReference>
<dbReference type="CDD" id="cd00190">
    <property type="entry name" value="Tryp_SPc"/>
    <property type="match status" value="1"/>
</dbReference>
<organism evidence="9 10">
    <name type="scientific">Trichogramma kaykai</name>
    <dbReference type="NCBI Taxonomy" id="54128"/>
    <lineage>
        <taxon>Eukaryota</taxon>
        <taxon>Metazoa</taxon>
        <taxon>Ecdysozoa</taxon>
        <taxon>Arthropoda</taxon>
        <taxon>Hexapoda</taxon>
        <taxon>Insecta</taxon>
        <taxon>Pterygota</taxon>
        <taxon>Neoptera</taxon>
        <taxon>Endopterygota</taxon>
        <taxon>Hymenoptera</taxon>
        <taxon>Apocrita</taxon>
        <taxon>Proctotrupomorpha</taxon>
        <taxon>Chalcidoidea</taxon>
        <taxon>Trichogrammatidae</taxon>
        <taxon>Trichogramma</taxon>
    </lineage>
</organism>
<dbReference type="Pfam" id="PF00089">
    <property type="entry name" value="Trypsin"/>
    <property type="match status" value="1"/>
</dbReference>
<dbReference type="InterPro" id="IPR001314">
    <property type="entry name" value="Peptidase_S1A"/>
</dbReference>
<protein>
    <recommendedName>
        <fullName evidence="8">Peptidase S1 domain-containing protein</fullName>
    </recommendedName>
</protein>
<keyword evidence="7" id="KW-0732">Signal</keyword>
<evidence type="ECO:0000256" key="2">
    <source>
        <dbReference type="ARBA" id="ARBA00022801"/>
    </source>
</evidence>
<dbReference type="Proteomes" id="UP001627154">
    <property type="component" value="Unassembled WGS sequence"/>
</dbReference>
<accession>A0ABD2VWX4</accession>
<dbReference type="PROSITE" id="PS50240">
    <property type="entry name" value="TRYPSIN_DOM"/>
    <property type="match status" value="1"/>
</dbReference>
<dbReference type="GO" id="GO:0008236">
    <property type="term" value="F:serine-type peptidase activity"/>
    <property type="evidence" value="ECO:0007669"/>
    <property type="project" value="UniProtKB-KW"/>
</dbReference>
<dbReference type="SMART" id="SM00020">
    <property type="entry name" value="Tryp_SPc"/>
    <property type="match status" value="1"/>
</dbReference>
<keyword evidence="10" id="KW-1185">Reference proteome</keyword>
<dbReference type="PANTHER" id="PTHR24253">
    <property type="entry name" value="TRANSMEMBRANE PROTEASE SERINE"/>
    <property type="match status" value="1"/>
</dbReference>
<keyword evidence="2 5" id="KW-0378">Hydrolase</keyword>
<dbReference type="Gene3D" id="2.40.10.10">
    <property type="entry name" value="Trypsin-like serine proteases"/>
    <property type="match status" value="1"/>
</dbReference>
<gene>
    <name evidence="9" type="ORF">TKK_019451</name>
</gene>
<evidence type="ECO:0000256" key="4">
    <source>
        <dbReference type="ARBA" id="ARBA00023157"/>
    </source>
</evidence>
<feature type="compositionally biased region" description="Low complexity" evidence="6">
    <location>
        <begin position="279"/>
        <end position="325"/>
    </location>
</feature>
<dbReference type="SUPFAM" id="SSF50494">
    <property type="entry name" value="Trypsin-like serine proteases"/>
    <property type="match status" value="1"/>
</dbReference>
<dbReference type="InterPro" id="IPR001254">
    <property type="entry name" value="Trypsin_dom"/>
</dbReference>
<dbReference type="GO" id="GO:0006508">
    <property type="term" value="P:proteolysis"/>
    <property type="evidence" value="ECO:0007669"/>
    <property type="project" value="UniProtKB-KW"/>
</dbReference>
<sequence>MNSKTIAPIVLAILTISARCQGKFEGYKMSLKPCKHENAVDLEPERPTICMFHQDCLRLRGLVIDTCRDGFMIGACCQLPKNYFVASSPETTTTARPNATSSSAFPADQTTSSTTTIISPATISSTEEFLLNSVAFEKLNVTDATVGEINTTESNENVTTTTTTATTKTIEQSVKPMDSTTESAVTETPPMIDTTLGGETIMPIGSESASSADPVTTTTVRSLKDDSTSTTSTTMKVTTIEQIVEQATTAASELNTAGVTKSPEMTSTPSGETVPVNSTPVTLAATPATVQSSPDDPTTTAKTTTTTTTTTTSGPAESSTPSSDSIADKIPMPDFEDPDLELKINMLVKKIVQSLQPNFQDLKDIVYKKNVTTTASTTEKPNITDASSVNKKPEAVLTASESSTTSTTVPSTTTSTTKKPTEKKASTTKRPTTSVQIEAAVVTTPKPKRTTTPFPKITPNAHFRSICGIRPLAQNTKKRRARIVGGENAYFGEWPWQVMIQETSWLGFAPKNKCGGVLITDRHVLTAAHCQPSLFNSLYAVFGEWDTKSRNPPKRSVTRKASRIIVHPDYESATFENDLAVLEFDKPIKFDEHIIPICLPDDLNKNYDGDYAWATGWGRVEHPDGEIAHVLQKVKVPIIDNSVCQFMFNQTRAGQTKKIVDSFLCAGFATGQKDACEGDSGGPLSMLQPNGRWMLVGTVSHGIKCAAPYLPGVYMKMTHFKPWINRVTGQFAQRSKNPWFF</sequence>
<feature type="region of interest" description="Disordered" evidence="6">
    <location>
        <begin position="373"/>
        <end position="433"/>
    </location>
</feature>